<evidence type="ECO:0000313" key="3">
    <source>
        <dbReference type="Proteomes" id="UP001595816"/>
    </source>
</evidence>
<gene>
    <name evidence="2" type="ORF">ACFOZ4_34900</name>
</gene>
<name>A0ABV8LZU4_9ACTN</name>
<feature type="transmembrane region" description="Helical" evidence="1">
    <location>
        <begin position="187"/>
        <end position="208"/>
    </location>
</feature>
<evidence type="ECO:0000256" key="1">
    <source>
        <dbReference type="SAM" id="Phobius"/>
    </source>
</evidence>
<accession>A0ABV8LZU4</accession>
<proteinExistence type="predicted"/>
<feature type="transmembrane region" description="Helical" evidence="1">
    <location>
        <begin position="133"/>
        <end position="152"/>
    </location>
</feature>
<dbReference type="EMBL" id="JBHSAY010000026">
    <property type="protein sequence ID" value="MFC4135828.1"/>
    <property type="molecule type" value="Genomic_DNA"/>
</dbReference>
<feature type="transmembrane region" description="Helical" evidence="1">
    <location>
        <begin position="307"/>
        <end position="326"/>
    </location>
</feature>
<comment type="caution">
    <text evidence="2">The sequence shown here is derived from an EMBL/GenBank/DDBJ whole genome shotgun (WGS) entry which is preliminary data.</text>
</comment>
<keyword evidence="1" id="KW-0812">Transmembrane</keyword>
<keyword evidence="1" id="KW-0472">Membrane</keyword>
<feature type="transmembrane region" description="Helical" evidence="1">
    <location>
        <begin position="271"/>
        <end position="295"/>
    </location>
</feature>
<dbReference type="Proteomes" id="UP001595816">
    <property type="component" value="Unassembled WGS sequence"/>
</dbReference>
<sequence length="338" mass="35841">MTIFKDRLATIYLSLYALLALGWAVTGAGFPFGAGDGHNATHLLRAADPRIAAPIFAVALLGVAVTAFALDAQPVVRLTGVARTAVLAGGWTAVAGLIVVMTDARLLMVAGYAPILIIGTPFGVWSKFDPSDVFNWALLNEVLCVVAGLLLARTLLRWQRLTRNACVECGGAGSFTSRATATRWGRWVVYVAAATPMVYALFRFAWIFNVGLGGVHSSDIPELKSNGAYWVGLGLGAAATIGAILTVGLIRPWGERFPRWMIGLAGKRVPIKLATIPAAAVGIMAFVATPGVFVFQGADAVREVSPVLFWPPWGVALVLAAVGYHLRRRGQCPTCARD</sequence>
<keyword evidence="1" id="KW-1133">Transmembrane helix</keyword>
<reference evidence="3" key="1">
    <citation type="journal article" date="2019" name="Int. J. Syst. Evol. Microbiol.">
        <title>The Global Catalogue of Microorganisms (GCM) 10K type strain sequencing project: providing services to taxonomists for standard genome sequencing and annotation.</title>
        <authorList>
            <consortium name="The Broad Institute Genomics Platform"/>
            <consortium name="The Broad Institute Genome Sequencing Center for Infectious Disease"/>
            <person name="Wu L."/>
            <person name="Ma J."/>
        </authorList>
    </citation>
    <scope>NUCLEOTIDE SEQUENCE [LARGE SCALE GENOMIC DNA]</scope>
    <source>
        <strain evidence="3">CGMCC 4.7289</strain>
    </source>
</reference>
<organism evidence="2 3">
    <name type="scientific">Hamadaea flava</name>
    <dbReference type="NCBI Taxonomy" id="1742688"/>
    <lineage>
        <taxon>Bacteria</taxon>
        <taxon>Bacillati</taxon>
        <taxon>Actinomycetota</taxon>
        <taxon>Actinomycetes</taxon>
        <taxon>Micromonosporales</taxon>
        <taxon>Micromonosporaceae</taxon>
        <taxon>Hamadaea</taxon>
    </lineage>
</organism>
<evidence type="ECO:0000313" key="2">
    <source>
        <dbReference type="EMBL" id="MFC4135828.1"/>
    </source>
</evidence>
<dbReference type="RefSeq" id="WP_253763202.1">
    <property type="nucleotide sequence ID" value="NZ_JAMZDZ010000001.1"/>
</dbReference>
<feature type="transmembrane region" description="Helical" evidence="1">
    <location>
        <begin position="51"/>
        <end position="70"/>
    </location>
</feature>
<keyword evidence="3" id="KW-1185">Reference proteome</keyword>
<feature type="transmembrane region" description="Helical" evidence="1">
    <location>
        <begin position="228"/>
        <end position="250"/>
    </location>
</feature>
<protein>
    <submittedName>
        <fullName evidence="2">Uncharacterized protein</fullName>
    </submittedName>
</protein>